<proteinExistence type="predicted"/>
<accession>A0ACC1J3C2</accession>
<name>A0ACC1J3C2_9FUNG</name>
<sequence>CRMCSAYPAQYVTKSDFHSGMSPCYFCEKCYTPFHFDHDGKLMLEHEVFPYANVNLM</sequence>
<comment type="caution">
    <text evidence="1">The sequence shown here is derived from an EMBL/GenBank/DDBJ whole genome shotgun (WGS) entry which is preliminary data.</text>
</comment>
<feature type="non-terminal residue" evidence="1">
    <location>
        <position position="1"/>
    </location>
</feature>
<keyword evidence="2" id="KW-1185">Reference proteome</keyword>
<evidence type="ECO:0000313" key="2">
    <source>
        <dbReference type="Proteomes" id="UP001150603"/>
    </source>
</evidence>
<organism evidence="1 2">
    <name type="scientific">Linderina macrospora</name>
    <dbReference type="NCBI Taxonomy" id="4868"/>
    <lineage>
        <taxon>Eukaryota</taxon>
        <taxon>Fungi</taxon>
        <taxon>Fungi incertae sedis</taxon>
        <taxon>Zoopagomycota</taxon>
        <taxon>Kickxellomycotina</taxon>
        <taxon>Kickxellomycetes</taxon>
        <taxon>Kickxellales</taxon>
        <taxon>Kickxellaceae</taxon>
        <taxon>Linderina</taxon>
    </lineage>
</organism>
<dbReference type="EMBL" id="JANBPW010004036">
    <property type="protein sequence ID" value="KAJ1936008.1"/>
    <property type="molecule type" value="Genomic_DNA"/>
</dbReference>
<dbReference type="Proteomes" id="UP001150603">
    <property type="component" value="Unassembled WGS sequence"/>
</dbReference>
<protein>
    <submittedName>
        <fullName evidence="1">Uncharacterized protein</fullName>
    </submittedName>
</protein>
<reference evidence="1" key="1">
    <citation type="submission" date="2022-07" db="EMBL/GenBank/DDBJ databases">
        <title>Phylogenomic reconstructions and comparative analyses of Kickxellomycotina fungi.</title>
        <authorList>
            <person name="Reynolds N.K."/>
            <person name="Stajich J.E."/>
            <person name="Barry K."/>
            <person name="Grigoriev I.V."/>
            <person name="Crous P."/>
            <person name="Smith M.E."/>
        </authorList>
    </citation>
    <scope>NUCLEOTIDE SEQUENCE</scope>
    <source>
        <strain evidence="1">NRRL 5244</strain>
    </source>
</reference>
<gene>
    <name evidence="1" type="ORF">FBU59_005195</name>
</gene>
<evidence type="ECO:0000313" key="1">
    <source>
        <dbReference type="EMBL" id="KAJ1936008.1"/>
    </source>
</evidence>